<dbReference type="Proteomes" id="UP000638014">
    <property type="component" value="Unassembled WGS sequence"/>
</dbReference>
<dbReference type="PANTHER" id="PTHR43190">
    <property type="entry name" value="N-ACETYL-D-GLUCOSAMINE KINASE"/>
    <property type="match status" value="1"/>
</dbReference>
<sequence length="304" mass="31605">MQTNNDKSTQLFLGIDGGGSKCKAVLMNGSGETLGVGLAGPANPTHSVAQAIESISCAAKLALADARLPQEQLSQLVAGVGLAGVNLPKYFQKIEDWQHPFAAMFLTTDLHIACLGAHDGHDGAVVITGTGSCGYALVNGQQTMVGAHGFPHGDKGSGAWLGLQAVQKTLKALDGLIAGSTLPERLLSQLGCQSDVELVEAVVGKNANFYARFAGLVFDAADQGDPIAMAIVAEGAGYIRSVIERLRKVNPPRISMIGGLTGLYANWLDEAISAQVQPAIKPPEVGAVLFAQQQIQQQPANRAS</sequence>
<organism evidence="2 3">
    <name type="scientific">Neiella litorisoli</name>
    <dbReference type="NCBI Taxonomy" id="2771431"/>
    <lineage>
        <taxon>Bacteria</taxon>
        <taxon>Pseudomonadati</taxon>
        <taxon>Pseudomonadota</taxon>
        <taxon>Gammaproteobacteria</taxon>
        <taxon>Alteromonadales</taxon>
        <taxon>Echinimonadaceae</taxon>
        <taxon>Neiella</taxon>
    </lineage>
</organism>
<dbReference type="InterPro" id="IPR002731">
    <property type="entry name" value="ATPase_BadF"/>
</dbReference>
<evidence type="ECO:0000313" key="2">
    <source>
        <dbReference type="EMBL" id="MBD1388168.1"/>
    </source>
</evidence>
<gene>
    <name evidence="2" type="ORF">IC617_01880</name>
</gene>
<proteinExistence type="predicted"/>
<evidence type="ECO:0000313" key="3">
    <source>
        <dbReference type="Proteomes" id="UP000638014"/>
    </source>
</evidence>
<dbReference type="InterPro" id="IPR052519">
    <property type="entry name" value="Euk-type_GlcNAc_Kinase"/>
</dbReference>
<dbReference type="InterPro" id="IPR043129">
    <property type="entry name" value="ATPase_NBD"/>
</dbReference>
<dbReference type="EMBL" id="JACXAF010000001">
    <property type="protein sequence ID" value="MBD1388168.1"/>
    <property type="molecule type" value="Genomic_DNA"/>
</dbReference>
<dbReference type="RefSeq" id="WP_191143274.1">
    <property type="nucleotide sequence ID" value="NZ_JACXAF010000001.1"/>
</dbReference>
<dbReference type="CDD" id="cd24082">
    <property type="entry name" value="ASKHA_NBD_GspK-like"/>
    <property type="match status" value="1"/>
</dbReference>
<accession>A0A8J6QTQ6</accession>
<dbReference type="Pfam" id="PF01869">
    <property type="entry name" value="BcrAD_BadFG"/>
    <property type="match status" value="1"/>
</dbReference>
<dbReference type="PANTHER" id="PTHR43190:SF3">
    <property type="entry name" value="N-ACETYL-D-GLUCOSAMINE KINASE"/>
    <property type="match status" value="1"/>
</dbReference>
<name>A0A8J6QTQ6_9GAMM</name>
<evidence type="ECO:0000259" key="1">
    <source>
        <dbReference type="Pfam" id="PF01869"/>
    </source>
</evidence>
<reference evidence="2" key="1">
    <citation type="submission" date="2020-09" db="EMBL/GenBank/DDBJ databases">
        <title>A novel bacterium of genus Neiella, isolated from South China Sea.</title>
        <authorList>
            <person name="Huang H."/>
            <person name="Mo K."/>
            <person name="Hu Y."/>
        </authorList>
    </citation>
    <scope>NUCLEOTIDE SEQUENCE</scope>
    <source>
        <strain evidence="2">HB171785</strain>
    </source>
</reference>
<feature type="domain" description="ATPase BadF/BadG/BcrA/BcrD type" evidence="1">
    <location>
        <begin position="13"/>
        <end position="291"/>
    </location>
</feature>
<keyword evidence="3" id="KW-1185">Reference proteome</keyword>
<dbReference type="NCBIfam" id="NF046058">
    <property type="entry name" value="NagK_SO3507"/>
    <property type="match status" value="1"/>
</dbReference>
<protein>
    <submittedName>
        <fullName evidence="2">ATPase</fullName>
    </submittedName>
</protein>
<dbReference type="SUPFAM" id="SSF53067">
    <property type="entry name" value="Actin-like ATPase domain"/>
    <property type="match status" value="2"/>
</dbReference>
<dbReference type="Gene3D" id="3.30.420.40">
    <property type="match status" value="2"/>
</dbReference>
<dbReference type="AlphaFoldDB" id="A0A8J6QTQ6"/>
<comment type="caution">
    <text evidence="2">The sequence shown here is derived from an EMBL/GenBank/DDBJ whole genome shotgun (WGS) entry which is preliminary data.</text>
</comment>